<evidence type="ECO:0000256" key="3">
    <source>
        <dbReference type="ARBA" id="ARBA00022801"/>
    </source>
</evidence>
<name>A0ABD7ZAH3_LACZE</name>
<proteinExistence type="inferred from homology"/>
<evidence type="ECO:0000256" key="4">
    <source>
        <dbReference type="ARBA" id="ARBA00022807"/>
    </source>
</evidence>
<dbReference type="AlphaFoldDB" id="A0ABD7ZAH3"/>
<feature type="signal peptide" evidence="6">
    <location>
        <begin position="1"/>
        <end position="32"/>
    </location>
</feature>
<dbReference type="PANTHER" id="PTHR47053:SF1">
    <property type="entry name" value="MUREIN DD-ENDOPEPTIDASE MEPH-RELATED"/>
    <property type="match status" value="1"/>
</dbReference>
<dbReference type="RefSeq" id="WP_070650384.1">
    <property type="nucleotide sequence ID" value="NZ_CP132484.1"/>
</dbReference>
<evidence type="ECO:0000313" key="8">
    <source>
        <dbReference type="EMBL" id="WLV83978.1"/>
    </source>
</evidence>
<evidence type="ECO:0000259" key="7">
    <source>
        <dbReference type="PROSITE" id="PS51935"/>
    </source>
</evidence>
<keyword evidence="4" id="KW-0788">Thiol protease</keyword>
<feature type="chain" id="PRO_5044835474" evidence="6">
    <location>
        <begin position="33"/>
        <end position="471"/>
    </location>
</feature>
<gene>
    <name evidence="8" type="primary">msp1</name>
    <name evidence="8" type="synonym">p75</name>
    <name evidence="8" type="ORF">LACZS2_000378</name>
</gene>
<dbReference type="Pfam" id="PF00877">
    <property type="entry name" value="NLPC_P60"/>
    <property type="match status" value="1"/>
</dbReference>
<dbReference type="InterPro" id="IPR024968">
    <property type="entry name" value="SlpA_C_lactobacillus"/>
</dbReference>
<dbReference type="InterPro" id="IPR038765">
    <property type="entry name" value="Papain-like_cys_pep_sf"/>
</dbReference>
<keyword evidence="3 8" id="KW-0378">Hydrolase</keyword>
<evidence type="ECO:0000313" key="9">
    <source>
        <dbReference type="Proteomes" id="UP001229832"/>
    </source>
</evidence>
<reference evidence="8 9" key="1">
    <citation type="submission" date="2023-08" db="EMBL/GenBank/DDBJ databases">
        <authorList>
            <person name="Buchebner-Jance M."/>
        </authorList>
    </citation>
    <scope>NUCLEOTIDE SEQUENCE [LARGE SCALE GENOMIC DNA]</scope>
    <source>
        <strain evidence="8 9">NCIMB 15475</strain>
    </source>
</reference>
<dbReference type="SUPFAM" id="SSF54001">
    <property type="entry name" value="Cysteine proteinases"/>
    <property type="match status" value="1"/>
</dbReference>
<dbReference type="InterPro" id="IPR000064">
    <property type="entry name" value="NLP_P60_dom"/>
</dbReference>
<keyword evidence="6" id="KW-0732">Signal</keyword>
<keyword evidence="2" id="KW-0645">Protease</keyword>
<feature type="domain" description="NlpC/P60" evidence="7">
    <location>
        <begin position="352"/>
        <end position="471"/>
    </location>
</feature>
<dbReference type="Gene3D" id="3.90.1720.10">
    <property type="entry name" value="endopeptidase domain like (from Nostoc punctiforme)"/>
    <property type="match status" value="1"/>
</dbReference>
<dbReference type="GeneID" id="93268103"/>
<dbReference type="GO" id="GO:0006508">
    <property type="term" value="P:proteolysis"/>
    <property type="evidence" value="ECO:0007669"/>
    <property type="project" value="UniProtKB-KW"/>
</dbReference>
<feature type="region of interest" description="Disordered" evidence="5">
    <location>
        <begin position="213"/>
        <end position="318"/>
    </location>
</feature>
<dbReference type="PROSITE" id="PS51935">
    <property type="entry name" value="NLPC_P60"/>
    <property type="match status" value="1"/>
</dbReference>
<dbReference type="InterPro" id="IPR051202">
    <property type="entry name" value="Peptidase_C40"/>
</dbReference>
<evidence type="ECO:0000256" key="1">
    <source>
        <dbReference type="ARBA" id="ARBA00007074"/>
    </source>
</evidence>
<keyword evidence="9" id="KW-1185">Reference proteome</keyword>
<dbReference type="EMBL" id="CP132485">
    <property type="protein sequence ID" value="WLV83978.1"/>
    <property type="molecule type" value="Genomic_DNA"/>
</dbReference>
<dbReference type="Pfam" id="PF03217">
    <property type="entry name" value="SlpA"/>
    <property type="match status" value="1"/>
</dbReference>
<protein>
    <submittedName>
        <fullName evidence="8">Cell wall hydrolase P75</fullName>
    </submittedName>
</protein>
<sequence length="471" mass="47578">MVKSKKVWSVTAGFVGAAGLAALATGANTVSASTTGTVNYKTGATTVWNSPSWNHVKRYVTFGDTVQLLGKTVDHNGATWYKVGDNQWIPELYLNVDGKTAQVEAPASTASQAPASQAPASQAPASQAPASQAAPATTPAATQSANIQLYVKNVGSAVTVWATPAYGRATGQYLEGQQSVTAVAQQQANGETWYQLSNGGYVPARFVSTTPVAAAPQSTAPQSTASSAAAQPAQSAASQAPASSSAAQPSQAPASSAAPAFSAASSEASQAPVSQAPASSSAAQPSQAPASQAPASSAATQPAQTSQAPASSAAPQAQTVQVNNTNASNNVQAQPAAYSAPVAPAATDTSRSAKVQAVIAVAEQQIGKPYIWGGKGPTGFDCSGLMYYAFLHGAGVNIGGWTVPQESSGTQVSLDALQPGDLLFWGSHGSTYHVALYIGGGTMIQAPQPGENVKYTAVQYFTPDFAVRPNL</sequence>
<dbReference type="GO" id="GO:0008234">
    <property type="term" value="F:cysteine-type peptidase activity"/>
    <property type="evidence" value="ECO:0007669"/>
    <property type="project" value="UniProtKB-KW"/>
</dbReference>
<organism evidence="8 9">
    <name type="scientific">Lacticaseibacillus zeae subsp. silagei</name>
    <dbReference type="NCBI Taxonomy" id="3068307"/>
    <lineage>
        <taxon>Bacteria</taxon>
        <taxon>Bacillati</taxon>
        <taxon>Bacillota</taxon>
        <taxon>Bacilli</taxon>
        <taxon>Lactobacillales</taxon>
        <taxon>Lactobacillaceae</taxon>
        <taxon>Lacticaseibacillus</taxon>
    </lineage>
</organism>
<evidence type="ECO:0000256" key="6">
    <source>
        <dbReference type="SAM" id="SignalP"/>
    </source>
</evidence>
<comment type="similarity">
    <text evidence="1">Belongs to the peptidase C40 family.</text>
</comment>
<feature type="region of interest" description="Disordered" evidence="5">
    <location>
        <begin position="105"/>
        <end position="139"/>
    </location>
</feature>
<evidence type="ECO:0000256" key="2">
    <source>
        <dbReference type="ARBA" id="ARBA00022670"/>
    </source>
</evidence>
<evidence type="ECO:0000256" key="5">
    <source>
        <dbReference type="SAM" id="MobiDB-lite"/>
    </source>
</evidence>
<dbReference type="PANTHER" id="PTHR47053">
    <property type="entry name" value="MUREIN DD-ENDOPEPTIDASE MEPH-RELATED"/>
    <property type="match status" value="1"/>
</dbReference>
<accession>A0ABD7ZAH3</accession>
<dbReference type="Proteomes" id="UP001229832">
    <property type="component" value="Chromosome"/>
</dbReference>